<dbReference type="AlphaFoldDB" id="A0AAV4N688"/>
<proteinExistence type="predicted"/>
<protein>
    <submittedName>
        <fullName evidence="2">Uncharacterized protein</fullName>
    </submittedName>
</protein>
<dbReference type="Proteomes" id="UP001054945">
    <property type="component" value="Unassembled WGS sequence"/>
</dbReference>
<keyword evidence="3" id="KW-1185">Reference proteome</keyword>
<gene>
    <name evidence="2" type="ORF">CEXT_648631</name>
</gene>
<sequence length="117" mass="12758">MRDGKRRRKGRGITRILMRLISSLQAFGRCSFAQNGFCCNSPEGRNSRDWISPSSIKTSFPTPGPDVHYANVPLPVMTGVPFLSDFIRKEVGKGPIDGGDSCTDHSSSLSRPSTNSV</sequence>
<organism evidence="2 3">
    <name type="scientific">Caerostris extrusa</name>
    <name type="common">Bark spider</name>
    <name type="synonym">Caerostris bankana</name>
    <dbReference type="NCBI Taxonomy" id="172846"/>
    <lineage>
        <taxon>Eukaryota</taxon>
        <taxon>Metazoa</taxon>
        <taxon>Ecdysozoa</taxon>
        <taxon>Arthropoda</taxon>
        <taxon>Chelicerata</taxon>
        <taxon>Arachnida</taxon>
        <taxon>Araneae</taxon>
        <taxon>Araneomorphae</taxon>
        <taxon>Entelegynae</taxon>
        <taxon>Araneoidea</taxon>
        <taxon>Araneidae</taxon>
        <taxon>Caerostris</taxon>
    </lineage>
</organism>
<comment type="caution">
    <text evidence="2">The sequence shown here is derived from an EMBL/GenBank/DDBJ whole genome shotgun (WGS) entry which is preliminary data.</text>
</comment>
<feature type="region of interest" description="Disordered" evidence="1">
    <location>
        <begin position="94"/>
        <end position="117"/>
    </location>
</feature>
<evidence type="ECO:0000313" key="3">
    <source>
        <dbReference type="Proteomes" id="UP001054945"/>
    </source>
</evidence>
<accession>A0AAV4N688</accession>
<feature type="compositionally biased region" description="Polar residues" evidence="1">
    <location>
        <begin position="104"/>
        <end position="117"/>
    </location>
</feature>
<dbReference type="EMBL" id="BPLR01020560">
    <property type="protein sequence ID" value="GIX79996.1"/>
    <property type="molecule type" value="Genomic_DNA"/>
</dbReference>
<name>A0AAV4N688_CAEEX</name>
<reference evidence="2 3" key="1">
    <citation type="submission" date="2021-06" db="EMBL/GenBank/DDBJ databases">
        <title>Caerostris extrusa draft genome.</title>
        <authorList>
            <person name="Kono N."/>
            <person name="Arakawa K."/>
        </authorList>
    </citation>
    <scope>NUCLEOTIDE SEQUENCE [LARGE SCALE GENOMIC DNA]</scope>
</reference>
<evidence type="ECO:0000256" key="1">
    <source>
        <dbReference type="SAM" id="MobiDB-lite"/>
    </source>
</evidence>
<evidence type="ECO:0000313" key="2">
    <source>
        <dbReference type="EMBL" id="GIX79996.1"/>
    </source>
</evidence>